<dbReference type="InterPro" id="IPR029052">
    <property type="entry name" value="Metallo-depent_PP-like"/>
</dbReference>
<evidence type="ECO:0000313" key="2">
    <source>
        <dbReference type="EMBL" id="KXZ47608.1"/>
    </source>
</evidence>
<organism evidence="2 3">
    <name type="scientific">Gonium pectorale</name>
    <name type="common">Green alga</name>
    <dbReference type="NCBI Taxonomy" id="33097"/>
    <lineage>
        <taxon>Eukaryota</taxon>
        <taxon>Viridiplantae</taxon>
        <taxon>Chlorophyta</taxon>
        <taxon>core chlorophytes</taxon>
        <taxon>Chlorophyceae</taxon>
        <taxon>CS clade</taxon>
        <taxon>Chlamydomonadales</taxon>
        <taxon>Volvocaceae</taxon>
        <taxon>Gonium</taxon>
    </lineage>
</organism>
<comment type="caution">
    <text evidence="2">The sequence shown here is derived from an EMBL/GenBank/DDBJ whole genome shotgun (WGS) entry which is preliminary data.</text>
</comment>
<proteinExistence type="predicted"/>
<reference evidence="3" key="1">
    <citation type="journal article" date="2016" name="Nat. Commun.">
        <title>The Gonium pectorale genome demonstrates co-option of cell cycle regulation during the evolution of multicellularity.</title>
        <authorList>
            <person name="Hanschen E.R."/>
            <person name="Marriage T.N."/>
            <person name="Ferris P.J."/>
            <person name="Hamaji T."/>
            <person name="Toyoda A."/>
            <person name="Fujiyama A."/>
            <person name="Neme R."/>
            <person name="Noguchi H."/>
            <person name="Minakuchi Y."/>
            <person name="Suzuki M."/>
            <person name="Kawai-Toyooka H."/>
            <person name="Smith D.R."/>
            <person name="Sparks H."/>
            <person name="Anderson J."/>
            <person name="Bakaric R."/>
            <person name="Luria V."/>
            <person name="Karger A."/>
            <person name="Kirschner M.W."/>
            <person name="Durand P.M."/>
            <person name="Michod R.E."/>
            <person name="Nozaki H."/>
            <person name="Olson B.J."/>
        </authorList>
    </citation>
    <scope>NUCLEOTIDE SEQUENCE [LARGE SCALE GENOMIC DNA]</scope>
    <source>
        <strain evidence="3">NIES-2863</strain>
    </source>
</reference>
<evidence type="ECO:0000259" key="1">
    <source>
        <dbReference type="Pfam" id="PF00149"/>
    </source>
</evidence>
<dbReference type="EMBL" id="LSYV01000035">
    <property type="protein sequence ID" value="KXZ47608.1"/>
    <property type="molecule type" value="Genomic_DNA"/>
</dbReference>
<dbReference type="SUPFAM" id="SSF56300">
    <property type="entry name" value="Metallo-dependent phosphatases"/>
    <property type="match status" value="1"/>
</dbReference>
<dbReference type="InterPro" id="IPR051918">
    <property type="entry name" value="STPP_CPPED1"/>
</dbReference>
<gene>
    <name evidence="2" type="ORF">GPECTOR_34g767</name>
</gene>
<dbReference type="GO" id="GO:0016787">
    <property type="term" value="F:hydrolase activity"/>
    <property type="evidence" value="ECO:0007669"/>
    <property type="project" value="InterPro"/>
</dbReference>
<keyword evidence="3" id="KW-1185">Reference proteome</keyword>
<dbReference type="Pfam" id="PF00149">
    <property type="entry name" value="Metallophos"/>
    <property type="match status" value="1"/>
</dbReference>
<dbReference type="Proteomes" id="UP000075714">
    <property type="component" value="Unassembled WGS sequence"/>
</dbReference>
<dbReference type="AlphaFoldDB" id="A0A150GCR0"/>
<dbReference type="PANTHER" id="PTHR43143">
    <property type="entry name" value="METALLOPHOSPHOESTERASE, CALCINEURIN SUPERFAMILY"/>
    <property type="match status" value="1"/>
</dbReference>
<dbReference type="STRING" id="33097.A0A150GCR0"/>
<feature type="domain" description="Calcineurin-like phosphoesterase" evidence="1">
    <location>
        <begin position="70"/>
        <end position="217"/>
    </location>
</feature>
<protein>
    <recommendedName>
        <fullName evidence="1">Calcineurin-like phosphoesterase domain-containing protein</fullName>
    </recommendedName>
</protein>
<evidence type="ECO:0000313" key="3">
    <source>
        <dbReference type="Proteomes" id="UP000075714"/>
    </source>
</evidence>
<dbReference type="PANTHER" id="PTHR43143:SF4">
    <property type="entry name" value="CALCINEURIN-LIKE PHOSPHOESTERASE DOMAIN-CONTAINING PROTEIN"/>
    <property type="match status" value="1"/>
</dbReference>
<name>A0A150GCR0_GONPE</name>
<dbReference type="Gene3D" id="3.60.21.10">
    <property type="match status" value="1"/>
</dbReference>
<dbReference type="OrthoDB" id="10260867at2759"/>
<sequence>MTLAPGSVLPYMCTPSSEESWSLAVMGDLHLAPEQMKLFDAAREHLKGHMESHGGGEAGAPSAAGVRGQYLDGFGLPYALVTGNHDLEGEEFETDEENLAAWSEAFNQPHYWAADLGRVRLVGLSTVRYRGHENSNHEVYIDPDQIAWLEGQLREHPHRPFVVLSHAPPMGCGLKVVQEVHIKNRVAWLNHTSDPRVFLDMVSRHPNIKLWFSGHFHLSHNYRDSISTVGGSAFVQVGVIGECNRDGNRQSRLLRGDSRGYQLMTVDHNTGRTRLDMAAEWGDASAPVPVVPEDELLCDPDAGWLCSQIDCKVGDNSSGFVTWYPVGSATILALQAGGLLIEYDMASAAPIGLVTRVPEGCSLQLLRADGSPAERDDGADVAEIQVLEPNGELRESLPRNPHGAFFRIFHPNKWRLKRQQRMQAEAEAEAATRAQALVAA</sequence>
<accession>A0A150GCR0</accession>
<dbReference type="InterPro" id="IPR004843">
    <property type="entry name" value="Calcineurin-like_PHP"/>
</dbReference>